<evidence type="ECO:0008006" key="3">
    <source>
        <dbReference type="Google" id="ProtNLM"/>
    </source>
</evidence>
<organism evidence="1 2">
    <name type="scientific">Alloalcanivorax profundimaris</name>
    <dbReference type="NCBI Taxonomy" id="2735259"/>
    <lineage>
        <taxon>Bacteria</taxon>
        <taxon>Pseudomonadati</taxon>
        <taxon>Pseudomonadota</taxon>
        <taxon>Gammaproteobacteria</taxon>
        <taxon>Oceanospirillales</taxon>
        <taxon>Alcanivoracaceae</taxon>
        <taxon>Alloalcanivorax</taxon>
    </lineage>
</organism>
<keyword evidence="2" id="KW-1185">Reference proteome</keyword>
<proteinExistence type="predicted"/>
<dbReference type="EMBL" id="ARXX01000010">
    <property type="protein sequence ID" value="MBF5055682.1"/>
    <property type="molecule type" value="Genomic_DNA"/>
</dbReference>
<dbReference type="Proteomes" id="UP000662703">
    <property type="component" value="Unassembled WGS sequence"/>
</dbReference>
<name>A0ABS0ANG3_9GAMM</name>
<dbReference type="Pfam" id="PF10707">
    <property type="entry name" value="YrbL-PhoP_reg"/>
    <property type="match status" value="1"/>
</dbReference>
<protein>
    <recommendedName>
        <fullName evidence="3">PhoP regulatory network protein YrbL</fullName>
    </recommendedName>
</protein>
<sequence length="230" mass="25442">MTLNLTERAPFARGGNRLCFVDPADRRRCIKVRRPDFTLADRRRKKGFPGNLRPLSWFDDNREEHRVLTVLWRRHGALLGAHLPRCHGFVDTDLGPGLITELIRDADGAISQTLKKVLWDQGLTPSCSRAVGVLGRFWIEQGIPSRDLLPHNIVAQRGADGGLRRLVVIDGLGRAGLAGTRGSRAAARRKVGNLHQRIEDLLALRGAGPSPGAFPGYHGLLFHDDAPERP</sequence>
<comment type="caution">
    <text evidence="1">The sequence shown here is derived from an EMBL/GenBank/DDBJ whole genome shotgun (WGS) entry which is preliminary data.</text>
</comment>
<dbReference type="RefSeq" id="WP_194864360.1">
    <property type="nucleotide sequence ID" value="NZ_ARXX01000010.1"/>
</dbReference>
<evidence type="ECO:0000313" key="1">
    <source>
        <dbReference type="EMBL" id="MBF5055682.1"/>
    </source>
</evidence>
<gene>
    <name evidence="1" type="ORF">Y5W_00976</name>
</gene>
<dbReference type="InterPro" id="IPR019647">
    <property type="entry name" value="PhoP_reg_network_YrbL"/>
</dbReference>
<reference evidence="1 2" key="1">
    <citation type="submission" date="2012-09" db="EMBL/GenBank/DDBJ databases">
        <title>Genome Sequence of alkane-degrading Bacterium Alcanivorax sp. 521-1.</title>
        <authorList>
            <person name="Lai Q."/>
            <person name="Shao Z."/>
        </authorList>
    </citation>
    <scope>NUCLEOTIDE SEQUENCE [LARGE SCALE GENOMIC DNA]</scope>
    <source>
        <strain evidence="1 2">521-1</strain>
    </source>
</reference>
<accession>A0ABS0ANG3</accession>
<evidence type="ECO:0000313" key="2">
    <source>
        <dbReference type="Proteomes" id="UP000662703"/>
    </source>
</evidence>